<dbReference type="Gene3D" id="3.40.30.10">
    <property type="entry name" value="Glutaredoxin"/>
    <property type="match status" value="1"/>
</dbReference>
<keyword evidence="3" id="KW-1185">Reference proteome</keyword>
<dbReference type="Pfam" id="PF00578">
    <property type="entry name" value="AhpC-TSA"/>
    <property type="match status" value="1"/>
</dbReference>
<feature type="domain" description="Thioredoxin" evidence="1">
    <location>
        <begin position="32"/>
        <end position="189"/>
    </location>
</feature>
<dbReference type="InterPro" id="IPR013766">
    <property type="entry name" value="Thioredoxin_domain"/>
</dbReference>
<dbReference type="PANTHER" id="PTHR43640:SF1">
    <property type="entry name" value="THIOREDOXIN-DEPENDENT PEROXIREDOXIN"/>
    <property type="match status" value="1"/>
</dbReference>
<protein>
    <submittedName>
        <fullName evidence="2">Thioredoxin family protein</fullName>
    </submittedName>
</protein>
<name>A0ABT3CYS5_9BACT</name>
<dbReference type="RefSeq" id="WP_264139737.1">
    <property type="nucleotide sequence ID" value="NZ_JAOYOD010000001.1"/>
</dbReference>
<organism evidence="2 3">
    <name type="scientific">Reichenbachiella ulvae</name>
    <dbReference type="NCBI Taxonomy" id="2980104"/>
    <lineage>
        <taxon>Bacteria</taxon>
        <taxon>Pseudomonadati</taxon>
        <taxon>Bacteroidota</taxon>
        <taxon>Cytophagia</taxon>
        <taxon>Cytophagales</taxon>
        <taxon>Reichenbachiellaceae</taxon>
        <taxon>Reichenbachiella</taxon>
    </lineage>
</organism>
<dbReference type="Proteomes" id="UP001300692">
    <property type="component" value="Unassembled WGS sequence"/>
</dbReference>
<dbReference type="InterPro" id="IPR000866">
    <property type="entry name" value="AhpC/TSA"/>
</dbReference>
<dbReference type="InterPro" id="IPR047262">
    <property type="entry name" value="PRX-like1"/>
</dbReference>
<dbReference type="CDD" id="cd02969">
    <property type="entry name" value="PRX_like1"/>
    <property type="match status" value="1"/>
</dbReference>
<reference evidence="2 3" key="1">
    <citation type="submission" date="2022-10" db="EMBL/GenBank/DDBJ databases">
        <title>Comparative genomics and taxonomic characterization of three novel marine species of genus Reichenbachiella exhibiting antioxidant and polysaccharide degradation activities.</title>
        <authorList>
            <person name="Muhammad N."/>
            <person name="Lee Y.-J."/>
            <person name="Ko J."/>
            <person name="Kim S.-G."/>
        </authorList>
    </citation>
    <scope>NUCLEOTIDE SEQUENCE [LARGE SCALE GENOMIC DNA]</scope>
    <source>
        <strain evidence="2 3">ABR2-5</strain>
    </source>
</reference>
<accession>A0ABT3CYS5</accession>
<evidence type="ECO:0000259" key="1">
    <source>
        <dbReference type="PROSITE" id="PS51352"/>
    </source>
</evidence>
<dbReference type="EMBL" id="JAOYOD010000001">
    <property type="protein sequence ID" value="MCV9388848.1"/>
    <property type="molecule type" value="Genomic_DNA"/>
</dbReference>
<dbReference type="InterPro" id="IPR036249">
    <property type="entry name" value="Thioredoxin-like_sf"/>
</dbReference>
<gene>
    <name evidence="2" type="ORF">N7U62_19380</name>
</gene>
<sequence>MKKYLSILAIETGLLLLVLIGTAFGGTKGEGYEVGDKAIGFELKNVDGKMVSTEDYKKAKGFIVVFTCNTCPYAKLYESRIDELNKQFADKGYPVLAINSNDVTKQPGDSFEAMAQQAKEKNYSFPYLYDESQEIAKAYGATKTPHVYVLKKDGKDLTVSYIGAIDNNPQDANSADTFYVADAVNQLLAGKEVATKSTKAIGCTIKWKEA</sequence>
<dbReference type="PROSITE" id="PS51352">
    <property type="entry name" value="THIOREDOXIN_2"/>
    <property type="match status" value="1"/>
</dbReference>
<evidence type="ECO:0000313" key="3">
    <source>
        <dbReference type="Proteomes" id="UP001300692"/>
    </source>
</evidence>
<dbReference type="SUPFAM" id="SSF52833">
    <property type="entry name" value="Thioredoxin-like"/>
    <property type="match status" value="1"/>
</dbReference>
<proteinExistence type="predicted"/>
<evidence type="ECO:0000313" key="2">
    <source>
        <dbReference type="EMBL" id="MCV9388848.1"/>
    </source>
</evidence>
<dbReference type="PANTHER" id="PTHR43640">
    <property type="entry name" value="OS07G0260300 PROTEIN"/>
    <property type="match status" value="1"/>
</dbReference>
<comment type="caution">
    <text evidence="2">The sequence shown here is derived from an EMBL/GenBank/DDBJ whole genome shotgun (WGS) entry which is preliminary data.</text>
</comment>